<feature type="non-terminal residue" evidence="2">
    <location>
        <position position="1"/>
    </location>
</feature>
<dbReference type="InterPro" id="IPR051808">
    <property type="entry name" value="Type_IV_pilus_biogenesis"/>
</dbReference>
<proteinExistence type="predicted"/>
<sequence length="273" mass="30425">VKYALAEQLLDRVKGLLSEAGKAEVDEITNTIILTDTKASLEKIKLMLTSEDTIGKQMTTQSFTLKYAQANSIGSAVKDLLTPSGKLELDPSTNSLLITDTKYSLLRTGQLISKLDYFRPSQKLFTPKFALASEVKKIAGHYLSDKGEIEVNEAENQIMVTATSRNLKKIEDLLADLDSPSKQMKKEKFLIKYISLEDAVDLVKENLSPQGTLKIDPPSSTLTVEDTSYHLFQIEEIVARLDTFQPQKRIYKISFAPLSLVATRVEDFLSDQG</sequence>
<dbReference type="InterPro" id="IPR005644">
    <property type="entry name" value="NolW-like"/>
</dbReference>
<feature type="domain" description="NolW-like" evidence="1">
    <location>
        <begin position="124"/>
        <end position="183"/>
    </location>
</feature>
<dbReference type="InterPro" id="IPR038591">
    <property type="entry name" value="NolW-like_sf"/>
</dbReference>
<accession>X0ZHB2</accession>
<evidence type="ECO:0000313" key="2">
    <source>
        <dbReference type="EMBL" id="GAG59763.1"/>
    </source>
</evidence>
<feature type="domain" description="NolW-like" evidence="1">
    <location>
        <begin position="60"/>
        <end position="116"/>
    </location>
</feature>
<dbReference type="Gene3D" id="3.30.1370.120">
    <property type="match status" value="4"/>
</dbReference>
<protein>
    <recommendedName>
        <fullName evidence="1">NolW-like domain-containing protein</fullName>
    </recommendedName>
</protein>
<gene>
    <name evidence="2" type="ORF">S01H4_12015</name>
</gene>
<dbReference type="PANTHER" id="PTHR30604">
    <property type="entry name" value="PROTEIN TRANSPORT PROTEIN HOFQ"/>
    <property type="match status" value="1"/>
</dbReference>
<reference evidence="2" key="1">
    <citation type="journal article" date="2014" name="Front. Microbiol.">
        <title>High frequency of phylogenetically diverse reductive dehalogenase-homologous genes in deep subseafloor sedimentary metagenomes.</title>
        <authorList>
            <person name="Kawai M."/>
            <person name="Futagami T."/>
            <person name="Toyoda A."/>
            <person name="Takaki Y."/>
            <person name="Nishi S."/>
            <person name="Hori S."/>
            <person name="Arai W."/>
            <person name="Tsubouchi T."/>
            <person name="Morono Y."/>
            <person name="Uchiyama I."/>
            <person name="Ito T."/>
            <person name="Fujiyama A."/>
            <person name="Inagaki F."/>
            <person name="Takami H."/>
        </authorList>
    </citation>
    <scope>NUCLEOTIDE SEQUENCE</scope>
    <source>
        <strain evidence="2">Expedition CK06-06</strain>
    </source>
</reference>
<feature type="non-terminal residue" evidence="2">
    <location>
        <position position="273"/>
    </location>
</feature>
<evidence type="ECO:0000259" key="1">
    <source>
        <dbReference type="Pfam" id="PF03958"/>
    </source>
</evidence>
<name>X0ZHB2_9ZZZZ</name>
<dbReference type="PANTHER" id="PTHR30604:SF1">
    <property type="entry name" value="DNA UTILIZATION PROTEIN HOFQ"/>
    <property type="match status" value="1"/>
</dbReference>
<dbReference type="Pfam" id="PF03958">
    <property type="entry name" value="Secretin_N"/>
    <property type="match status" value="2"/>
</dbReference>
<dbReference type="EMBL" id="BART01005012">
    <property type="protein sequence ID" value="GAG59763.1"/>
    <property type="molecule type" value="Genomic_DNA"/>
</dbReference>
<organism evidence="2">
    <name type="scientific">marine sediment metagenome</name>
    <dbReference type="NCBI Taxonomy" id="412755"/>
    <lineage>
        <taxon>unclassified sequences</taxon>
        <taxon>metagenomes</taxon>
        <taxon>ecological metagenomes</taxon>
    </lineage>
</organism>
<comment type="caution">
    <text evidence="2">The sequence shown here is derived from an EMBL/GenBank/DDBJ whole genome shotgun (WGS) entry which is preliminary data.</text>
</comment>
<dbReference type="AlphaFoldDB" id="X0ZHB2"/>